<dbReference type="InterPro" id="IPR036282">
    <property type="entry name" value="Glutathione-S-Trfase_C_sf"/>
</dbReference>
<dbReference type="Gene3D" id="1.20.1050.10">
    <property type="match status" value="1"/>
</dbReference>
<accession>A0A074WGV3</accession>
<dbReference type="SUPFAM" id="SSF47616">
    <property type="entry name" value="GST C-terminal domain-like"/>
    <property type="match status" value="1"/>
</dbReference>
<dbReference type="OrthoDB" id="249703at2759"/>
<proteinExistence type="predicted"/>
<evidence type="ECO:0000256" key="3">
    <source>
        <dbReference type="ARBA" id="ARBA00047960"/>
    </source>
</evidence>
<dbReference type="GO" id="GO:0004364">
    <property type="term" value="F:glutathione transferase activity"/>
    <property type="evidence" value="ECO:0007669"/>
    <property type="project" value="UniProtKB-EC"/>
</dbReference>
<evidence type="ECO:0000313" key="5">
    <source>
        <dbReference type="EMBL" id="KEQ70859.1"/>
    </source>
</evidence>
<gene>
    <name evidence="5" type="ORF">M436DRAFT_51764</name>
</gene>
<keyword evidence="2 5" id="KW-0808">Transferase</keyword>
<feature type="domain" description="GST C-terminal" evidence="4">
    <location>
        <begin position="3"/>
        <end position="128"/>
    </location>
</feature>
<dbReference type="RefSeq" id="XP_013425060.1">
    <property type="nucleotide sequence ID" value="XM_013569606.1"/>
</dbReference>
<evidence type="ECO:0000256" key="1">
    <source>
        <dbReference type="ARBA" id="ARBA00012452"/>
    </source>
</evidence>
<evidence type="ECO:0000313" key="6">
    <source>
        <dbReference type="Proteomes" id="UP000027730"/>
    </source>
</evidence>
<dbReference type="EC" id="2.5.1.18" evidence="1"/>
<protein>
    <recommendedName>
        <fullName evidence="1">glutathione transferase</fullName>
        <ecNumber evidence="1">2.5.1.18</ecNumber>
    </recommendedName>
</protein>
<dbReference type="GeneID" id="25411481"/>
<dbReference type="PANTHER" id="PTHR43900:SF3">
    <property type="entry name" value="GLUTATHIONE S-TRANSFERASE RHO"/>
    <property type="match status" value="1"/>
</dbReference>
<dbReference type="InterPro" id="IPR010987">
    <property type="entry name" value="Glutathione-S-Trfase_C-like"/>
</dbReference>
<dbReference type="InterPro" id="IPR004046">
    <property type="entry name" value="GST_C"/>
</dbReference>
<reference evidence="5 6" key="1">
    <citation type="journal article" date="2014" name="BMC Genomics">
        <title>Genome sequencing of four Aureobasidium pullulans varieties: biotechnological potential, stress tolerance, and description of new species.</title>
        <authorList>
            <person name="Gostin Ar C."/>
            <person name="Ohm R.A."/>
            <person name="Kogej T."/>
            <person name="Sonjak S."/>
            <person name="Turk M."/>
            <person name="Zajc J."/>
            <person name="Zalar P."/>
            <person name="Grube M."/>
            <person name="Sun H."/>
            <person name="Han J."/>
            <person name="Sharma A."/>
            <person name="Chiniquy J."/>
            <person name="Ngan C.Y."/>
            <person name="Lipzen A."/>
            <person name="Barry K."/>
            <person name="Grigoriev I.V."/>
            <person name="Gunde-Cimerman N."/>
        </authorList>
    </citation>
    <scope>NUCLEOTIDE SEQUENCE [LARGE SCALE GENOMIC DNA]</scope>
    <source>
        <strain evidence="5 6">CBS 147.97</strain>
    </source>
</reference>
<comment type="catalytic activity">
    <reaction evidence="3">
        <text>RX + glutathione = an S-substituted glutathione + a halide anion + H(+)</text>
        <dbReference type="Rhea" id="RHEA:16437"/>
        <dbReference type="ChEBI" id="CHEBI:15378"/>
        <dbReference type="ChEBI" id="CHEBI:16042"/>
        <dbReference type="ChEBI" id="CHEBI:17792"/>
        <dbReference type="ChEBI" id="CHEBI:57925"/>
        <dbReference type="ChEBI" id="CHEBI:90779"/>
        <dbReference type="EC" id="2.5.1.18"/>
    </reaction>
</comment>
<dbReference type="GO" id="GO:0005737">
    <property type="term" value="C:cytoplasm"/>
    <property type="evidence" value="ECO:0007669"/>
    <property type="project" value="TreeGrafter"/>
</dbReference>
<keyword evidence="6" id="KW-1185">Reference proteome</keyword>
<dbReference type="AlphaFoldDB" id="A0A074WGV3"/>
<organism evidence="5 6">
    <name type="scientific">Aureobasidium namibiae CBS 147.97</name>
    <dbReference type="NCBI Taxonomy" id="1043004"/>
    <lineage>
        <taxon>Eukaryota</taxon>
        <taxon>Fungi</taxon>
        <taxon>Dikarya</taxon>
        <taxon>Ascomycota</taxon>
        <taxon>Pezizomycotina</taxon>
        <taxon>Dothideomycetes</taxon>
        <taxon>Dothideomycetidae</taxon>
        <taxon>Dothideales</taxon>
        <taxon>Saccotheciaceae</taxon>
        <taxon>Aureobasidium</taxon>
    </lineage>
</organism>
<evidence type="ECO:0000259" key="4">
    <source>
        <dbReference type="PROSITE" id="PS50405"/>
    </source>
</evidence>
<feature type="non-terminal residue" evidence="5">
    <location>
        <position position="1"/>
    </location>
</feature>
<sequence>PKEARDVGAFEQAASVEFSYLDPIVTKLAYERSFKNMMGHGDPDAATVASLENNLKECLDYYERILASQDFVAGRHATLVDLFHVPWLAFLPRIGLQDEISSRENVKAWGKRLQDRPAWQKISERAAH</sequence>
<dbReference type="EMBL" id="KL584715">
    <property type="protein sequence ID" value="KEQ70859.1"/>
    <property type="molecule type" value="Genomic_DNA"/>
</dbReference>
<dbReference type="GO" id="GO:0043295">
    <property type="term" value="F:glutathione binding"/>
    <property type="evidence" value="ECO:0007669"/>
    <property type="project" value="TreeGrafter"/>
</dbReference>
<dbReference type="STRING" id="1043004.A0A074WGV3"/>
<dbReference type="Proteomes" id="UP000027730">
    <property type="component" value="Unassembled WGS sequence"/>
</dbReference>
<dbReference type="PANTHER" id="PTHR43900">
    <property type="entry name" value="GLUTATHIONE S-TRANSFERASE RHO"/>
    <property type="match status" value="1"/>
</dbReference>
<dbReference type="GO" id="GO:0006749">
    <property type="term" value="P:glutathione metabolic process"/>
    <property type="evidence" value="ECO:0007669"/>
    <property type="project" value="TreeGrafter"/>
</dbReference>
<name>A0A074WGV3_9PEZI</name>
<dbReference type="Pfam" id="PF00043">
    <property type="entry name" value="GST_C"/>
    <property type="match status" value="1"/>
</dbReference>
<evidence type="ECO:0000256" key="2">
    <source>
        <dbReference type="ARBA" id="ARBA00022679"/>
    </source>
</evidence>
<dbReference type="PROSITE" id="PS50405">
    <property type="entry name" value="GST_CTER"/>
    <property type="match status" value="1"/>
</dbReference>
<dbReference type="HOGENOM" id="CLU_011226_5_5_1"/>